<evidence type="ECO:0000313" key="4">
    <source>
        <dbReference type="Proteomes" id="UP000077069"/>
    </source>
</evidence>
<accession>A0A177C491</accession>
<gene>
    <name evidence="3" type="ORF">CC84DRAFT_1167501</name>
</gene>
<dbReference type="EMBL" id="KV441556">
    <property type="protein sequence ID" value="OAG02453.1"/>
    <property type="molecule type" value="Genomic_DNA"/>
</dbReference>
<evidence type="ECO:0008006" key="5">
    <source>
        <dbReference type="Google" id="ProtNLM"/>
    </source>
</evidence>
<dbReference type="InParanoid" id="A0A177C491"/>
<dbReference type="GeneID" id="28762674"/>
<dbReference type="STRING" id="1460663.A0A177C491"/>
<dbReference type="Proteomes" id="UP000077069">
    <property type="component" value="Unassembled WGS sequence"/>
</dbReference>
<dbReference type="OrthoDB" id="3811268at2759"/>
<evidence type="ECO:0000256" key="1">
    <source>
        <dbReference type="SAM" id="MobiDB-lite"/>
    </source>
</evidence>
<organism evidence="3 4">
    <name type="scientific">Paraphaeosphaeria sporulosa</name>
    <dbReference type="NCBI Taxonomy" id="1460663"/>
    <lineage>
        <taxon>Eukaryota</taxon>
        <taxon>Fungi</taxon>
        <taxon>Dikarya</taxon>
        <taxon>Ascomycota</taxon>
        <taxon>Pezizomycotina</taxon>
        <taxon>Dothideomycetes</taxon>
        <taxon>Pleosporomycetidae</taxon>
        <taxon>Pleosporales</taxon>
        <taxon>Massarineae</taxon>
        <taxon>Didymosphaeriaceae</taxon>
        <taxon>Paraphaeosphaeria</taxon>
    </lineage>
</organism>
<keyword evidence="2" id="KW-0732">Signal</keyword>
<reference evidence="3 4" key="1">
    <citation type="submission" date="2016-05" db="EMBL/GenBank/DDBJ databases">
        <title>Comparative analysis of secretome profiles of manganese(II)-oxidizing ascomycete fungi.</title>
        <authorList>
            <consortium name="DOE Joint Genome Institute"/>
            <person name="Zeiner C.A."/>
            <person name="Purvine S.O."/>
            <person name="Zink E.M."/>
            <person name="Wu S."/>
            <person name="Pasa-Tolic L."/>
            <person name="Chaput D.L."/>
            <person name="Haridas S."/>
            <person name="Grigoriev I.V."/>
            <person name="Santelli C.M."/>
            <person name="Hansel C.M."/>
        </authorList>
    </citation>
    <scope>NUCLEOTIDE SEQUENCE [LARGE SCALE GENOMIC DNA]</scope>
    <source>
        <strain evidence="3 4">AP3s5-JAC2a</strain>
    </source>
</reference>
<feature type="compositionally biased region" description="Basic and acidic residues" evidence="1">
    <location>
        <begin position="35"/>
        <end position="50"/>
    </location>
</feature>
<feature type="region of interest" description="Disordered" evidence="1">
    <location>
        <begin position="27"/>
        <end position="218"/>
    </location>
</feature>
<keyword evidence="4" id="KW-1185">Reference proteome</keyword>
<evidence type="ECO:0000256" key="2">
    <source>
        <dbReference type="SAM" id="SignalP"/>
    </source>
</evidence>
<sequence length="218" mass="23915">MRSAFIVATFSLSILAAPVAEAKPIYKSNGIGQNDRPDLNGRVHQRDFQMEARSPTLSRNKNSRELEVEARSPALSRNKNARSIDDEDRLGAAEEAEALSNRSADPEPFGRGSHPRSADPEPFGRGSHPRSADPEPFGRGSHPRSADPEPFGRGSHPRSADPEHYSRAKQGRDVEARSAEPEPGYVRTPQKRAAKAEAEPINRIFGESGKPRTSKNTF</sequence>
<feature type="signal peptide" evidence="2">
    <location>
        <begin position="1"/>
        <end position="22"/>
    </location>
</feature>
<feature type="chain" id="PRO_5008057679" description="Pal1-domain-containing protein" evidence="2">
    <location>
        <begin position="23"/>
        <end position="218"/>
    </location>
</feature>
<feature type="compositionally biased region" description="Basic and acidic residues" evidence="1">
    <location>
        <begin position="158"/>
        <end position="180"/>
    </location>
</feature>
<dbReference type="AlphaFoldDB" id="A0A177C491"/>
<proteinExistence type="predicted"/>
<name>A0A177C491_9PLEO</name>
<evidence type="ECO:0000313" key="3">
    <source>
        <dbReference type="EMBL" id="OAG02453.1"/>
    </source>
</evidence>
<protein>
    <recommendedName>
        <fullName evidence="5">Pal1-domain-containing protein</fullName>
    </recommendedName>
</protein>
<dbReference type="RefSeq" id="XP_018032818.1">
    <property type="nucleotide sequence ID" value="XM_018179188.1"/>
</dbReference>